<gene>
    <name evidence="1" type="ORF">AFUS01_LOCUS15586</name>
</gene>
<dbReference type="AlphaFoldDB" id="A0A8J2NUG9"/>
<reference evidence="1" key="1">
    <citation type="submission" date="2021-06" db="EMBL/GenBank/DDBJ databases">
        <authorList>
            <person name="Hodson N. C."/>
            <person name="Mongue J. A."/>
            <person name="Jaron S. K."/>
        </authorList>
    </citation>
    <scope>NUCLEOTIDE SEQUENCE</scope>
</reference>
<evidence type="ECO:0000313" key="1">
    <source>
        <dbReference type="EMBL" id="CAG7726693.1"/>
    </source>
</evidence>
<evidence type="ECO:0000313" key="2">
    <source>
        <dbReference type="Proteomes" id="UP000708208"/>
    </source>
</evidence>
<accession>A0A8J2NUG9</accession>
<dbReference type="Proteomes" id="UP000708208">
    <property type="component" value="Unassembled WGS sequence"/>
</dbReference>
<proteinExistence type="predicted"/>
<dbReference type="EMBL" id="CAJVCH010138829">
    <property type="protein sequence ID" value="CAG7726693.1"/>
    <property type="molecule type" value="Genomic_DNA"/>
</dbReference>
<comment type="caution">
    <text evidence="1">The sequence shown here is derived from an EMBL/GenBank/DDBJ whole genome shotgun (WGS) entry which is preliminary data.</text>
</comment>
<protein>
    <submittedName>
        <fullName evidence="1">Uncharacterized protein</fullName>
    </submittedName>
</protein>
<keyword evidence="2" id="KW-1185">Reference proteome</keyword>
<feature type="non-terminal residue" evidence="1">
    <location>
        <position position="1"/>
    </location>
</feature>
<name>A0A8J2NUG9_9HEXA</name>
<organism evidence="1 2">
    <name type="scientific">Allacma fusca</name>
    <dbReference type="NCBI Taxonomy" id="39272"/>
    <lineage>
        <taxon>Eukaryota</taxon>
        <taxon>Metazoa</taxon>
        <taxon>Ecdysozoa</taxon>
        <taxon>Arthropoda</taxon>
        <taxon>Hexapoda</taxon>
        <taxon>Collembola</taxon>
        <taxon>Symphypleona</taxon>
        <taxon>Sminthuridae</taxon>
        <taxon>Allacma</taxon>
    </lineage>
</organism>
<sequence length="21" mass="2398">VRKMPELAKTVIFIYVSMNTG</sequence>